<dbReference type="InterPro" id="IPR037185">
    <property type="entry name" value="EmrE-like"/>
</dbReference>
<dbReference type="PANTHER" id="PTHR31965">
    <property type="entry name" value="TRANSMEMBRANE PROTEIN 42"/>
    <property type="match status" value="1"/>
</dbReference>
<dbReference type="PANTHER" id="PTHR31965:SF1">
    <property type="entry name" value="TRANSMEMBRANE PROTEIN 42"/>
    <property type="match status" value="1"/>
</dbReference>
<accession>A0A0C9S4N2</accession>
<proteinExistence type="evidence at transcript level"/>
<keyword evidence="1" id="KW-0472">Membrane</keyword>
<keyword evidence="1" id="KW-1133">Transmembrane helix</keyword>
<feature type="transmembrane region" description="Helical" evidence="1">
    <location>
        <begin position="94"/>
        <end position="116"/>
    </location>
</feature>
<name>A0A0C9S4N2_AMBAM</name>
<reference evidence="2" key="1">
    <citation type="journal article" date="2015" name="PLoS ONE">
        <title>An Insight into the Sialome of the Lone Star Tick, Amblyomma americanum, with a Glimpse on Its Time Dependent Gene Expression.</title>
        <authorList>
            <person name="Karim S."/>
            <person name="Ribeiro J.M."/>
        </authorList>
    </citation>
    <scope>NUCLEOTIDE SEQUENCE</scope>
    <source>
        <tissue evidence="2">Salivary gland</tissue>
    </source>
</reference>
<feature type="transmembrane region" description="Helical" evidence="1">
    <location>
        <begin position="122"/>
        <end position="138"/>
    </location>
</feature>
<keyword evidence="1" id="KW-0812">Transmembrane</keyword>
<sequence>MILPNEMKGMTLSLLSGLLAALASLCGKFSMAGGETSSACQAVFGHWLSGASAHYLCGNLIAVIRVVFFLLMIGCNAVMWTVFTKALRLCTTTLEAAVTNTASNFFFTAIFGQTLFGEQLTLLWWLGTVMILFGLLLMHQANVDSKGLHTVRGSSRYKSS</sequence>
<organism evidence="2">
    <name type="scientific">Amblyomma americanum</name>
    <name type="common">Lone star tick</name>
    <dbReference type="NCBI Taxonomy" id="6943"/>
    <lineage>
        <taxon>Eukaryota</taxon>
        <taxon>Metazoa</taxon>
        <taxon>Ecdysozoa</taxon>
        <taxon>Arthropoda</taxon>
        <taxon>Chelicerata</taxon>
        <taxon>Arachnida</taxon>
        <taxon>Acari</taxon>
        <taxon>Parasitiformes</taxon>
        <taxon>Ixodida</taxon>
        <taxon>Ixodoidea</taxon>
        <taxon>Ixodidae</taxon>
        <taxon>Amblyomminae</taxon>
        <taxon>Amblyomma</taxon>
    </lineage>
</organism>
<protein>
    <submittedName>
        <fullName evidence="2">Putative conserved plasma membrane protein</fullName>
    </submittedName>
</protein>
<dbReference type="AlphaFoldDB" id="A0A0C9S4N2"/>
<evidence type="ECO:0000256" key="1">
    <source>
        <dbReference type="SAM" id="Phobius"/>
    </source>
</evidence>
<dbReference type="EMBL" id="GBZX01000461">
    <property type="protein sequence ID" value="JAG92279.1"/>
    <property type="molecule type" value="mRNA"/>
</dbReference>
<dbReference type="SUPFAM" id="SSF103481">
    <property type="entry name" value="Multidrug resistance efflux transporter EmrE"/>
    <property type="match status" value="1"/>
</dbReference>
<dbReference type="InterPro" id="IPR039632">
    <property type="entry name" value="TMEM42"/>
</dbReference>
<feature type="transmembrane region" description="Helical" evidence="1">
    <location>
        <begin position="62"/>
        <end position="82"/>
    </location>
</feature>
<evidence type="ECO:0000313" key="2">
    <source>
        <dbReference type="EMBL" id="JAG92279.1"/>
    </source>
</evidence>